<comment type="caution">
    <text evidence="4">The sequence shown here is derived from an EMBL/GenBank/DDBJ whole genome shotgun (WGS) entry which is preliminary data.</text>
</comment>
<dbReference type="Pfam" id="PF05698">
    <property type="entry name" value="Trigger_C"/>
    <property type="match status" value="1"/>
</dbReference>
<evidence type="ECO:0000313" key="4">
    <source>
        <dbReference type="EMBL" id="GAH98161.1"/>
    </source>
</evidence>
<sequence length="109" mass="12549">MEKSNLSDSETNKESFWGIAEKRVRLNLILDKIAEKENIKVTEDEVMKVISTMGIKLNGENRKNIMDYIGNILNREKTIDSLFQNAQINKKSRIISPKEVINDTSSVRH</sequence>
<organism evidence="4">
    <name type="scientific">marine sediment metagenome</name>
    <dbReference type="NCBI Taxonomy" id="412755"/>
    <lineage>
        <taxon>unclassified sequences</taxon>
        <taxon>metagenomes</taxon>
        <taxon>ecological metagenomes</taxon>
    </lineage>
</organism>
<dbReference type="GO" id="GO:0006457">
    <property type="term" value="P:protein folding"/>
    <property type="evidence" value="ECO:0007669"/>
    <property type="project" value="InterPro"/>
</dbReference>
<evidence type="ECO:0000256" key="2">
    <source>
        <dbReference type="ARBA" id="ARBA00023235"/>
    </source>
</evidence>
<keyword evidence="2" id="KW-0413">Isomerase</keyword>
<gene>
    <name evidence="4" type="ORF">S06H3_07354</name>
</gene>
<dbReference type="GO" id="GO:0015031">
    <property type="term" value="P:protein transport"/>
    <property type="evidence" value="ECO:0007669"/>
    <property type="project" value="InterPro"/>
</dbReference>
<dbReference type="InterPro" id="IPR037041">
    <property type="entry name" value="Trigger_fac_C_sf"/>
</dbReference>
<reference evidence="4" key="1">
    <citation type="journal article" date="2014" name="Front. Microbiol.">
        <title>High frequency of phylogenetically diverse reductive dehalogenase-homologous genes in deep subseafloor sedimentary metagenomes.</title>
        <authorList>
            <person name="Kawai M."/>
            <person name="Futagami T."/>
            <person name="Toyoda A."/>
            <person name="Takaki Y."/>
            <person name="Nishi S."/>
            <person name="Hori S."/>
            <person name="Arai W."/>
            <person name="Tsubouchi T."/>
            <person name="Morono Y."/>
            <person name="Uchiyama I."/>
            <person name="Ito T."/>
            <person name="Fujiyama A."/>
            <person name="Inagaki F."/>
            <person name="Takami H."/>
        </authorList>
    </citation>
    <scope>NUCLEOTIDE SEQUENCE</scope>
    <source>
        <strain evidence="4">Expedition CK06-06</strain>
    </source>
</reference>
<dbReference type="GO" id="GO:0003755">
    <property type="term" value="F:peptidyl-prolyl cis-trans isomerase activity"/>
    <property type="evidence" value="ECO:0007669"/>
    <property type="project" value="UniProtKB-KW"/>
</dbReference>
<name>X1JTT6_9ZZZZ</name>
<proteinExistence type="predicted"/>
<dbReference type="EMBL" id="BARV01002972">
    <property type="protein sequence ID" value="GAH98161.1"/>
    <property type="molecule type" value="Genomic_DNA"/>
</dbReference>
<dbReference type="InterPro" id="IPR027304">
    <property type="entry name" value="Trigger_fact/SurA_dom_sf"/>
</dbReference>
<evidence type="ECO:0000256" key="1">
    <source>
        <dbReference type="ARBA" id="ARBA00023110"/>
    </source>
</evidence>
<dbReference type="SUPFAM" id="SSF109998">
    <property type="entry name" value="Triger factor/SurA peptide-binding domain-like"/>
    <property type="match status" value="1"/>
</dbReference>
<dbReference type="AlphaFoldDB" id="X1JTT6"/>
<accession>X1JTT6</accession>
<protein>
    <recommendedName>
        <fullName evidence="3">Trigger factor C-terminal domain-containing protein</fullName>
    </recommendedName>
</protein>
<evidence type="ECO:0000259" key="3">
    <source>
        <dbReference type="Pfam" id="PF05698"/>
    </source>
</evidence>
<dbReference type="InterPro" id="IPR008880">
    <property type="entry name" value="Trigger_fac_C"/>
</dbReference>
<dbReference type="Gene3D" id="1.10.3120.10">
    <property type="entry name" value="Trigger factor, C-terminal domain"/>
    <property type="match status" value="1"/>
</dbReference>
<feature type="domain" description="Trigger factor C-terminal" evidence="3">
    <location>
        <begin position="8"/>
        <end position="71"/>
    </location>
</feature>
<keyword evidence="1" id="KW-0697">Rotamase</keyword>